<dbReference type="SUPFAM" id="SSF53448">
    <property type="entry name" value="Nucleotide-diphospho-sugar transferases"/>
    <property type="match status" value="1"/>
</dbReference>
<keyword evidence="2" id="KW-0808">Transferase</keyword>
<proteinExistence type="predicted"/>
<dbReference type="InterPro" id="IPR050256">
    <property type="entry name" value="Glycosyltransferase_2"/>
</dbReference>
<accession>A0A5C6Z1J6</accession>
<dbReference type="InterPro" id="IPR001173">
    <property type="entry name" value="Glyco_trans_2-like"/>
</dbReference>
<dbReference type="PANTHER" id="PTHR48090:SF7">
    <property type="entry name" value="RFBJ PROTEIN"/>
    <property type="match status" value="1"/>
</dbReference>
<dbReference type="InterPro" id="IPR029044">
    <property type="entry name" value="Nucleotide-diphossugar_trans"/>
</dbReference>
<dbReference type="PANTHER" id="PTHR48090">
    <property type="entry name" value="UNDECAPRENYL-PHOSPHATE 4-DEOXY-4-FORMAMIDO-L-ARABINOSE TRANSFERASE-RELATED"/>
    <property type="match status" value="1"/>
</dbReference>
<evidence type="ECO:0000259" key="1">
    <source>
        <dbReference type="Pfam" id="PF00535"/>
    </source>
</evidence>
<dbReference type="Pfam" id="PF00535">
    <property type="entry name" value="Glycos_transf_2"/>
    <property type="match status" value="1"/>
</dbReference>
<name>A0A5C6Z1J6_9FLAO</name>
<comment type="caution">
    <text evidence="2">The sequence shown here is derived from an EMBL/GenBank/DDBJ whole genome shotgun (WGS) entry which is preliminary data.</text>
</comment>
<dbReference type="Gene3D" id="3.90.550.10">
    <property type="entry name" value="Spore Coat Polysaccharide Biosynthesis Protein SpsA, Chain A"/>
    <property type="match status" value="1"/>
</dbReference>
<dbReference type="Proteomes" id="UP000321497">
    <property type="component" value="Unassembled WGS sequence"/>
</dbReference>
<dbReference type="GO" id="GO:0016740">
    <property type="term" value="F:transferase activity"/>
    <property type="evidence" value="ECO:0007669"/>
    <property type="project" value="UniProtKB-KW"/>
</dbReference>
<feature type="domain" description="Glycosyltransferase 2-like" evidence="1">
    <location>
        <begin position="11"/>
        <end position="173"/>
    </location>
</feature>
<sequence length="241" mass="27593">MVKELSEETLVVVPAYNAQNTILKVINEIIESGFKNILISDDFSNTSIQPIVGKLDDKIIFIEQKENLGYGGNQKFLYNYALRNNFKYVVMIHGDLQYTPTLIPPLVTMLKFAKYDFVFGSRILGGNATKNGMPIIKFIANRSLTLFQNMMTGYKLSEYHSGLRAYNSEILKSINFNEFSNKFLFDNQMLLALIKKKYKIGEVSCITKYDTNSSSISYKESTIYAIGVIKLTFKHFFRNIL</sequence>
<dbReference type="CDD" id="cd04179">
    <property type="entry name" value="DPM_DPG-synthase_like"/>
    <property type="match status" value="1"/>
</dbReference>
<reference evidence="2 3" key="1">
    <citation type="submission" date="2019-08" db="EMBL/GenBank/DDBJ databases">
        <title>Genome of Aequorivita antarctica SW49 (type strain).</title>
        <authorList>
            <person name="Bowman J.P."/>
        </authorList>
    </citation>
    <scope>NUCLEOTIDE SEQUENCE [LARGE SCALE GENOMIC DNA]</scope>
    <source>
        <strain evidence="2 3">SW49</strain>
    </source>
</reference>
<dbReference type="RefSeq" id="WP_111843460.1">
    <property type="nucleotide sequence ID" value="NZ_UEGI01000002.1"/>
</dbReference>
<dbReference type="AlphaFoldDB" id="A0A5C6Z1J6"/>
<organism evidence="2 3">
    <name type="scientific">Aequorivita antarctica</name>
    <dbReference type="NCBI Taxonomy" id="153266"/>
    <lineage>
        <taxon>Bacteria</taxon>
        <taxon>Pseudomonadati</taxon>
        <taxon>Bacteroidota</taxon>
        <taxon>Flavobacteriia</taxon>
        <taxon>Flavobacteriales</taxon>
        <taxon>Flavobacteriaceae</taxon>
        <taxon>Aequorivita</taxon>
    </lineage>
</organism>
<evidence type="ECO:0000313" key="2">
    <source>
        <dbReference type="EMBL" id="TXD73914.1"/>
    </source>
</evidence>
<keyword evidence="3" id="KW-1185">Reference proteome</keyword>
<dbReference type="EMBL" id="VORT01000003">
    <property type="protein sequence ID" value="TXD73914.1"/>
    <property type="molecule type" value="Genomic_DNA"/>
</dbReference>
<gene>
    <name evidence="2" type="ORF">ESU54_05440</name>
</gene>
<protein>
    <submittedName>
        <fullName evidence="2">Glycosyltransferase family 2 protein</fullName>
    </submittedName>
</protein>
<dbReference type="OrthoDB" id="9810303at2"/>
<evidence type="ECO:0000313" key="3">
    <source>
        <dbReference type="Proteomes" id="UP000321497"/>
    </source>
</evidence>